<dbReference type="EMBL" id="JAJNEC010000006">
    <property type="protein sequence ID" value="MCD2425083.1"/>
    <property type="molecule type" value="Genomic_DNA"/>
</dbReference>
<comment type="catalytic activity">
    <reaction evidence="1">
        <text>ATP + protein L-histidine = ADP + protein N-phospho-L-histidine.</text>
        <dbReference type="EC" id="2.7.13.3"/>
    </reaction>
</comment>
<gene>
    <name evidence="10" type="ORF">LQ567_20020</name>
</gene>
<keyword evidence="4" id="KW-0805">Transcription regulation</keyword>
<feature type="domain" description="Response regulatory" evidence="9">
    <location>
        <begin position="1101"/>
        <end position="1216"/>
    </location>
</feature>
<evidence type="ECO:0000256" key="5">
    <source>
        <dbReference type="ARBA" id="ARBA00023163"/>
    </source>
</evidence>
<dbReference type="PANTHER" id="PTHR43547">
    <property type="entry name" value="TWO-COMPONENT HISTIDINE KINASE"/>
    <property type="match status" value="1"/>
</dbReference>
<dbReference type="InterPro" id="IPR001789">
    <property type="entry name" value="Sig_transdc_resp-reg_receiver"/>
</dbReference>
<dbReference type="SMART" id="SM00387">
    <property type="entry name" value="HATPase_c"/>
    <property type="match status" value="1"/>
</dbReference>
<dbReference type="InterPro" id="IPR003594">
    <property type="entry name" value="HATPase_dom"/>
</dbReference>
<feature type="modified residue" description="4-aspartylphosphate" evidence="6">
    <location>
        <position position="1149"/>
    </location>
</feature>
<dbReference type="Gene3D" id="2.130.10.10">
    <property type="entry name" value="YVTN repeat-like/Quinoprotein amine dehydrogenase"/>
    <property type="match status" value="2"/>
</dbReference>
<dbReference type="Pfam" id="PF07495">
    <property type="entry name" value="Y_Y_Y"/>
    <property type="match status" value="1"/>
</dbReference>
<dbReference type="InterPro" id="IPR005467">
    <property type="entry name" value="His_kinase_dom"/>
</dbReference>
<dbReference type="Gene3D" id="3.40.50.2300">
    <property type="match status" value="1"/>
</dbReference>
<dbReference type="InterPro" id="IPR009057">
    <property type="entry name" value="Homeodomain-like_sf"/>
</dbReference>
<dbReference type="Proteomes" id="UP001199816">
    <property type="component" value="Unassembled WGS sequence"/>
</dbReference>
<dbReference type="PROSITE" id="PS50110">
    <property type="entry name" value="RESPONSE_REGULATORY"/>
    <property type="match status" value="1"/>
</dbReference>
<organism evidence="10 11">
    <name type="scientific">Niabella pedocola</name>
    <dbReference type="NCBI Taxonomy" id="1752077"/>
    <lineage>
        <taxon>Bacteria</taxon>
        <taxon>Pseudomonadati</taxon>
        <taxon>Bacteroidota</taxon>
        <taxon>Chitinophagia</taxon>
        <taxon>Chitinophagales</taxon>
        <taxon>Chitinophagaceae</taxon>
        <taxon>Niabella</taxon>
    </lineage>
</organism>
<dbReference type="SUPFAM" id="SSF47384">
    <property type="entry name" value="Homodimeric domain of signal transducing histidine kinase"/>
    <property type="match status" value="1"/>
</dbReference>
<dbReference type="InterPro" id="IPR011047">
    <property type="entry name" value="Quinoprotein_ADH-like_sf"/>
</dbReference>
<dbReference type="InterPro" id="IPR036890">
    <property type="entry name" value="HATPase_C_sf"/>
</dbReference>
<dbReference type="Pfam" id="PF00072">
    <property type="entry name" value="Response_reg"/>
    <property type="match status" value="1"/>
</dbReference>
<dbReference type="PROSITE" id="PS50109">
    <property type="entry name" value="HIS_KIN"/>
    <property type="match status" value="1"/>
</dbReference>
<dbReference type="InterPro" id="IPR003661">
    <property type="entry name" value="HisK_dim/P_dom"/>
</dbReference>
<accession>A0ABS8PVI9</accession>
<evidence type="ECO:0000259" key="7">
    <source>
        <dbReference type="PROSITE" id="PS01124"/>
    </source>
</evidence>
<keyword evidence="5" id="KW-0804">Transcription</keyword>
<dbReference type="Gene3D" id="2.60.40.10">
    <property type="entry name" value="Immunoglobulins"/>
    <property type="match status" value="1"/>
</dbReference>
<dbReference type="CDD" id="cd00082">
    <property type="entry name" value="HisKA"/>
    <property type="match status" value="1"/>
</dbReference>
<dbReference type="SUPFAM" id="SSF55874">
    <property type="entry name" value="ATPase domain of HSP90 chaperone/DNA topoisomerase II/histidine kinase"/>
    <property type="match status" value="1"/>
</dbReference>
<sequence>MKGKGFWILFYCLQIYHFTSGQPLKSIAENRYFRTISVDQGLSQSTVFVVQQDHQGFIWVGTQDGLNRYDGKTFTVFRPNKKDSNSLFSNYIRSLYTDQQDLLWIGGNKGVSCYNYKKERFDNYPLPVKPGEWFITSITADPQHRMWIAANSGELYYRDAGSNRFVSFPYKVNGMPISTIQQLLFIDGHLFLATDKGVYELDPATKTAKARQPAQVNVRINALLRQGQLLWMGSENGGLFCLDLKNDQVTNYSHQSQTANSLIDDDIRSLAWDQAGNLWIGTFRGLSILDTRTATFSNFEHQSNRHLTLSQNSVRCIFRDRQNGMWLGTFFGGLNYYHKDDIRFNILSQTTGNVLLNDQVVNVIKEDPAQNIWIGTNDKGINIWNRKTNQLTYVSHAETNANSISSNNIKAIAFDREGHALIGTFNAGLNVIDKRTGIVKKYKHDPSNPFSVNSDMVHALLRDQQDRIWVGTRAGLSRFDQAQQQFIHFDRDPSGKQLSAEGITSLLQDRKGRIWIGTINGMNALSPDLSRLTVFAGTTLSNELVNCIAEDQQGRIWAGTRDGLNLFDERQQRFVPYTGTDNAIEGAIFGIQPDDQDGIWISTSKGLIKLYDHFNKLQIFNNQTGMGNMQFSLPAFCKTSDGLVLFGGLNGLIYFYPQSIQLKPFDLQVTFTGLDIFNTHVAPGSSYKVLSNSISETSSLRLSHEYKQFTVYFSTFNYIAPGSIQYHYRLKGFDNGWQVCDNIPKAVYTNLKPGDYTLEVQATGPVGEKSPIRTLQIRVLPPWWRSNGFYLFLIAALAAIAYIAYRVINERIKAKTALKKERGDREKAEYLSQMKMDFFTNISHEFKTPLTLIIAPLEEMLTKPVPEKKLRKYHERMLGNAKRLYHLVDQLMDFRKTENGLKKLELTEGDIVSFMREIYSSFLELSHQKNIKYYFKANRSAFSCYFDRDAVEKICNNLLSNAFKYTHPGDTVELSFEHRNDQMVITVSDTGVGIASTDHERVFQRFYQVNHSDANWGSGVGLAFAKSLAELHHGTISIESVPDKGTVFTVQLPVSRDQYQTGEFDANNHYTLLLDNLTAAAQAPAEHKEDTDPEPATHEQQLLIVDDNEQIVDYLSGYFENSFTVVKAYNGQEALLQVAAQAPDIIICDVMMPETDGIQFCKKIKQNIITCHIPVILLTAKSEPTNQVKGLEAGADDYVTKPFSLPVLEAKVQNIIRSRRRLKEYYSAATEIVPENIALNTLDEDFLRKAITIIEESLSDPEFSVLKFSRSIGMSRSSLYLKLKAITGESTTDFIKRIKFKKAAALLESKEHSVTEVAYMSGFSSLSYFSTSFKQYYGCLPTEYVSNKHVEP</sequence>
<dbReference type="SMART" id="SM00342">
    <property type="entry name" value="HTH_ARAC"/>
    <property type="match status" value="1"/>
</dbReference>
<dbReference type="RefSeq" id="WP_231007496.1">
    <property type="nucleotide sequence ID" value="NZ_JAJNEC010000006.1"/>
</dbReference>
<evidence type="ECO:0000256" key="6">
    <source>
        <dbReference type="PROSITE-ProRule" id="PRU00169"/>
    </source>
</evidence>
<dbReference type="Pfam" id="PF00512">
    <property type="entry name" value="HisKA"/>
    <property type="match status" value="1"/>
</dbReference>
<protein>
    <recommendedName>
        <fullName evidence="2">histidine kinase</fullName>
        <ecNumber evidence="2">2.7.13.3</ecNumber>
    </recommendedName>
</protein>
<dbReference type="Gene3D" id="1.10.287.130">
    <property type="match status" value="1"/>
</dbReference>
<evidence type="ECO:0000259" key="9">
    <source>
        <dbReference type="PROSITE" id="PS50110"/>
    </source>
</evidence>
<dbReference type="InterPro" id="IPR013783">
    <property type="entry name" value="Ig-like_fold"/>
</dbReference>
<feature type="domain" description="Histidine kinase" evidence="8">
    <location>
        <begin position="841"/>
        <end position="1056"/>
    </location>
</feature>
<dbReference type="CDD" id="cd17574">
    <property type="entry name" value="REC_OmpR"/>
    <property type="match status" value="1"/>
</dbReference>
<dbReference type="SUPFAM" id="SSF52172">
    <property type="entry name" value="CheY-like"/>
    <property type="match status" value="1"/>
</dbReference>
<evidence type="ECO:0000313" key="11">
    <source>
        <dbReference type="Proteomes" id="UP001199816"/>
    </source>
</evidence>
<dbReference type="InterPro" id="IPR015943">
    <property type="entry name" value="WD40/YVTN_repeat-like_dom_sf"/>
</dbReference>
<dbReference type="SUPFAM" id="SSF63829">
    <property type="entry name" value="Calcium-dependent phosphotriesterase"/>
    <property type="match status" value="1"/>
</dbReference>
<dbReference type="PROSITE" id="PS01124">
    <property type="entry name" value="HTH_ARAC_FAMILY_2"/>
    <property type="match status" value="1"/>
</dbReference>
<dbReference type="SUPFAM" id="SSF50998">
    <property type="entry name" value="Quinoprotein alcohol dehydrogenase-like"/>
    <property type="match status" value="2"/>
</dbReference>
<dbReference type="Gene3D" id="3.30.565.10">
    <property type="entry name" value="Histidine kinase-like ATPase, C-terminal domain"/>
    <property type="match status" value="1"/>
</dbReference>
<comment type="caution">
    <text evidence="10">The sequence shown here is derived from an EMBL/GenBank/DDBJ whole genome shotgun (WGS) entry which is preliminary data.</text>
</comment>
<dbReference type="Pfam" id="PF07494">
    <property type="entry name" value="Reg_prop"/>
    <property type="match status" value="7"/>
</dbReference>
<evidence type="ECO:0000256" key="3">
    <source>
        <dbReference type="ARBA" id="ARBA00022553"/>
    </source>
</evidence>
<dbReference type="InterPro" id="IPR011123">
    <property type="entry name" value="Y_Y_Y"/>
</dbReference>
<dbReference type="InterPro" id="IPR011110">
    <property type="entry name" value="Reg_prop"/>
</dbReference>
<evidence type="ECO:0000256" key="4">
    <source>
        <dbReference type="ARBA" id="ARBA00023015"/>
    </source>
</evidence>
<dbReference type="Pfam" id="PF02518">
    <property type="entry name" value="HATPase_c"/>
    <property type="match status" value="1"/>
</dbReference>
<dbReference type="EC" id="2.7.13.3" evidence="2"/>
<evidence type="ECO:0000256" key="1">
    <source>
        <dbReference type="ARBA" id="ARBA00000085"/>
    </source>
</evidence>
<dbReference type="Gene3D" id="1.10.10.60">
    <property type="entry name" value="Homeodomain-like"/>
    <property type="match status" value="1"/>
</dbReference>
<reference evidence="10 11" key="1">
    <citation type="submission" date="2021-11" db="EMBL/GenBank/DDBJ databases">
        <title>Genomic of Niabella pedocola.</title>
        <authorList>
            <person name="Wu T."/>
        </authorList>
    </citation>
    <scope>NUCLEOTIDE SEQUENCE [LARGE SCALE GENOMIC DNA]</scope>
    <source>
        <strain evidence="10 11">JCM 31011</strain>
    </source>
</reference>
<keyword evidence="11" id="KW-1185">Reference proteome</keyword>
<dbReference type="SUPFAM" id="SSF46689">
    <property type="entry name" value="Homeodomain-like"/>
    <property type="match status" value="1"/>
</dbReference>
<name>A0ABS8PVI9_9BACT</name>
<dbReference type="SMART" id="SM00388">
    <property type="entry name" value="HisKA"/>
    <property type="match status" value="1"/>
</dbReference>
<dbReference type="PRINTS" id="PR00344">
    <property type="entry name" value="BCTRLSENSOR"/>
</dbReference>
<dbReference type="SMART" id="SM00448">
    <property type="entry name" value="REC"/>
    <property type="match status" value="1"/>
</dbReference>
<keyword evidence="3 6" id="KW-0597">Phosphoprotein</keyword>
<dbReference type="InterPro" id="IPR004358">
    <property type="entry name" value="Sig_transdc_His_kin-like_C"/>
</dbReference>
<evidence type="ECO:0000313" key="10">
    <source>
        <dbReference type="EMBL" id="MCD2425083.1"/>
    </source>
</evidence>
<dbReference type="InterPro" id="IPR018060">
    <property type="entry name" value="HTH_AraC"/>
</dbReference>
<evidence type="ECO:0000256" key="2">
    <source>
        <dbReference type="ARBA" id="ARBA00012438"/>
    </source>
</evidence>
<proteinExistence type="predicted"/>
<dbReference type="Pfam" id="PF12833">
    <property type="entry name" value="HTH_18"/>
    <property type="match status" value="1"/>
</dbReference>
<feature type="domain" description="HTH araC/xylS-type" evidence="7">
    <location>
        <begin position="1248"/>
        <end position="1347"/>
    </location>
</feature>
<evidence type="ECO:0000259" key="8">
    <source>
        <dbReference type="PROSITE" id="PS50109"/>
    </source>
</evidence>
<dbReference type="InterPro" id="IPR011006">
    <property type="entry name" value="CheY-like_superfamily"/>
</dbReference>
<dbReference type="InterPro" id="IPR036097">
    <property type="entry name" value="HisK_dim/P_sf"/>
</dbReference>
<dbReference type="PANTHER" id="PTHR43547:SF2">
    <property type="entry name" value="HYBRID SIGNAL TRANSDUCTION HISTIDINE KINASE C"/>
    <property type="match status" value="1"/>
</dbReference>